<dbReference type="OrthoDB" id="9808413at2"/>
<dbReference type="Pfam" id="PF03473">
    <property type="entry name" value="MOSC"/>
    <property type="match status" value="1"/>
</dbReference>
<dbReference type="PROSITE" id="PS51340">
    <property type="entry name" value="MOSC"/>
    <property type="match status" value="1"/>
</dbReference>
<dbReference type="EMBL" id="PGTD01000007">
    <property type="protein sequence ID" value="PJE31947.1"/>
    <property type="molecule type" value="Genomic_DNA"/>
</dbReference>
<dbReference type="GO" id="GO:0003824">
    <property type="term" value="F:catalytic activity"/>
    <property type="evidence" value="ECO:0007669"/>
    <property type="project" value="InterPro"/>
</dbReference>
<dbReference type="PANTHER" id="PTHR36930:SF1">
    <property type="entry name" value="MOSC DOMAIN-CONTAINING PROTEIN"/>
    <property type="match status" value="1"/>
</dbReference>
<evidence type="ECO:0000313" key="3">
    <source>
        <dbReference type="EMBL" id="SNY50954.1"/>
    </source>
</evidence>
<sequence>MPALIATKFTGRITWLGTVPNRAAGLPSQPAESLVASFAGPEGEDHGGLTRPSCSRVLTQYPERGTEIRNVRQFSILSAEEIAQIAEAMGLDSLDPALMGATMVIEGIPDFTHIPPSSRLQASSGATLTVDMENQPCQLPAREIEKVEPGHGKRFKPSARERRGVTAWVEREGVFRLGDEVRLHIPQQRGWSHLDEALKGA</sequence>
<keyword evidence="5" id="KW-1185">Reference proteome</keyword>
<evidence type="ECO:0000259" key="1">
    <source>
        <dbReference type="PROSITE" id="PS51340"/>
    </source>
</evidence>
<name>A0A285ISK6_9RHOB</name>
<gene>
    <name evidence="2" type="ORF">CVM39_02275</name>
    <name evidence="3" type="ORF">SAMN06297129_1989</name>
</gene>
<dbReference type="InterPro" id="IPR005302">
    <property type="entry name" value="MoCF_Sase_C"/>
</dbReference>
<dbReference type="GO" id="GO:0030151">
    <property type="term" value="F:molybdenum ion binding"/>
    <property type="evidence" value="ECO:0007669"/>
    <property type="project" value="InterPro"/>
</dbReference>
<dbReference type="InterPro" id="IPR011037">
    <property type="entry name" value="Pyrv_Knase-like_insert_dom_sf"/>
</dbReference>
<evidence type="ECO:0000313" key="2">
    <source>
        <dbReference type="EMBL" id="PJE31947.1"/>
    </source>
</evidence>
<dbReference type="PANTHER" id="PTHR36930">
    <property type="entry name" value="METAL-SULFUR CLUSTER BIOSYNTHESIS PROTEINS YUAD-RELATED"/>
    <property type="match status" value="1"/>
</dbReference>
<dbReference type="SUPFAM" id="SSF50800">
    <property type="entry name" value="PK beta-barrel domain-like"/>
    <property type="match status" value="1"/>
</dbReference>
<dbReference type="RefSeq" id="WP_097145723.1">
    <property type="nucleotide sequence ID" value="NZ_OBEA01000003.1"/>
</dbReference>
<reference evidence="3 4" key="1">
    <citation type="submission" date="2017-09" db="EMBL/GenBank/DDBJ databases">
        <authorList>
            <person name="Ehlers B."/>
            <person name="Leendertz F.H."/>
        </authorList>
    </citation>
    <scope>NUCLEOTIDE SEQUENCE [LARGE SCALE GENOMIC DNA]</scope>
    <source>
        <strain evidence="3 4">CGMCC 1.12662</strain>
    </source>
</reference>
<dbReference type="GO" id="GO:0030170">
    <property type="term" value="F:pyridoxal phosphate binding"/>
    <property type="evidence" value="ECO:0007669"/>
    <property type="project" value="InterPro"/>
</dbReference>
<dbReference type="Proteomes" id="UP000231655">
    <property type="component" value="Unassembled WGS sequence"/>
</dbReference>
<dbReference type="InterPro" id="IPR052716">
    <property type="entry name" value="MOSC_domain"/>
</dbReference>
<accession>A0A285ISK6</accession>
<dbReference type="Gene3D" id="2.40.33.20">
    <property type="entry name" value="PK beta-barrel domain-like"/>
    <property type="match status" value="1"/>
</dbReference>
<evidence type="ECO:0000313" key="5">
    <source>
        <dbReference type="Proteomes" id="UP000231702"/>
    </source>
</evidence>
<proteinExistence type="predicted"/>
<dbReference type="AlphaFoldDB" id="A0A285ISK6"/>
<protein>
    <submittedName>
        <fullName evidence="3">MOSC domain-containing protein</fullName>
    </submittedName>
</protein>
<reference evidence="2 5" key="2">
    <citation type="journal article" date="2018" name="Int. J. Syst. Evol. Microbiol.">
        <title>Pseudooceanicola lipolyticus sp. nov., a marine alphaproteobacterium, reclassification of Oceanicola flagellatus as Pseudooceanicola flagellatus comb. nov. and emended description of the genus Pseudooceanicola.</title>
        <authorList>
            <person name="Huang M.-M."/>
            <person name="Guo L.-L."/>
            <person name="Wu Y.-H."/>
            <person name="Lai Q.-L."/>
            <person name="Shao Z.-Z."/>
            <person name="Wang C.-S."/>
            <person name="Wu M."/>
            <person name="Xu X.-W."/>
        </authorList>
    </citation>
    <scope>NUCLEOTIDE SEQUENCE [LARGE SCALE GENOMIC DNA]</scope>
    <source>
        <strain evidence="2 5">Ar-45</strain>
    </source>
</reference>
<dbReference type="Proteomes" id="UP000231702">
    <property type="component" value="Unassembled WGS sequence"/>
</dbReference>
<organism evidence="3 4">
    <name type="scientific">Pseudooceanicola antarcticus</name>
    <dbReference type="NCBI Taxonomy" id="1247613"/>
    <lineage>
        <taxon>Bacteria</taxon>
        <taxon>Pseudomonadati</taxon>
        <taxon>Pseudomonadota</taxon>
        <taxon>Alphaproteobacteria</taxon>
        <taxon>Rhodobacterales</taxon>
        <taxon>Paracoccaceae</taxon>
        <taxon>Pseudooceanicola</taxon>
    </lineage>
</organism>
<feature type="domain" description="MOSC" evidence="1">
    <location>
        <begin position="19"/>
        <end position="184"/>
    </location>
</feature>
<evidence type="ECO:0000313" key="4">
    <source>
        <dbReference type="Proteomes" id="UP000231655"/>
    </source>
</evidence>
<dbReference type="EMBL" id="OBEA01000003">
    <property type="protein sequence ID" value="SNY50954.1"/>
    <property type="molecule type" value="Genomic_DNA"/>
</dbReference>